<evidence type="ECO:0000256" key="5">
    <source>
        <dbReference type="HAMAP-Rule" id="MF_00651"/>
    </source>
</evidence>
<evidence type="ECO:0000256" key="2">
    <source>
        <dbReference type="ARBA" id="ARBA00022517"/>
    </source>
</evidence>
<gene>
    <name evidence="7" type="ORF">SAMN04488588_0275</name>
</gene>
<comment type="similarity">
    <text evidence="5">Belongs to the YqgF HJR family.</text>
</comment>
<dbReference type="CDD" id="cd16964">
    <property type="entry name" value="YqgF"/>
    <property type="match status" value="1"/>
</dbReference>
<dbReference type="Proteomes" id="UP000199322">
    <property type="component" value="Unassembled WGS sequence"/>
</dbReference>
<keyword evidence="2 5" id="KW-0690">Ribosome biogenesis</keyword>
<dbReference type="InterPro" id="IPR012337">
    <property type="entry name" value="RNaseH-like_sf"/>
</dbReference>
<feature type="domain" description="YqgF/RNase H-like" evidence="6">
    <location>
        <begin position="1"/>
        <end position="96"/>
    </location>
</feature>
<comment type="function">
    <text evidence="5">Could be a nuclease involved in processing of the 5'-end of pre-16S rRNA.</text>
</comment>
<keyword evidence="4 5" id="KW-0378">Hydrolase</keyword>
<sequence>MNYFGIDYGDKKCGIAKANEIIKIASPYTTVDRKDLISFFDKELNKDDVIVFGLPKSMSFNYSKQSFKTIDKAIEIKKKFSNNLFLVDERLTTQSLYNEMKGKVNSKKIKKTKDQNSAVLILSIYLNNPNIGYKLSKKEIYTVDKSKFSNKNVLVENIALKNPKNDFSYEIKDPWLFWYYFNRNIISEYSYKNKDTFDVILNSENINDFIK</sequence>
<evidence type="ECO:0000256" key="3">
    <source>
        <dbReference type="ARBA" id="ARBA00022722"/>
    </source>
</evidence>
<dbReference type="RefSeq" id="WP_091402115.1">
    <property type="nucleotide sequence ID" value="NZ_FMYV01000001.1"/>
</dbReference>
<dbReference type="GO" id="GO:0016788">
    <property type="term" value="F:hydrolase activity, acting on ester bonds"/>
    <property type="evidence" value="ECO:0007669"/>
    <property type="project" value="UniProtKB-UniRule"/>
</dbReference>
<dbReference type="InterPro" id="IPR006641">
    <property type="entry name" value="YqgF/RNaseH-like_dom"/>
</dbReference>
<dbReference type="HAMAP" id="MF_00651">
    <property type="entry name" value="Nuclease_YqgF"/>
    <property type="match status" value="1"/>
</dbReference>
<dbReference type="GO" id="GO:0004518">
    <property type="term" value="F:nuclease activity"/>
    <property type="evidence" value="ECO:0007669"/>
    <property type="project" value="UniProtKB-KW"/>
</dbReference>
<dbReference type="GO" id="GO:0000967">
    <property type="term" value="P:rRNA 5'-end processing"/>
    <property type="evidence" value="ECO:0007669"/>
    <property type="project" value="UniProtKB-UniRule"/>
</dbReference>
<reference evidence="7 8" key="1">
    <citation type="submission" date="2016-10" db="EMBL/GenBank/DDBJ databases">
        <authorList>
            <person name="de Groot N.N."/>
        </authorList>
    </citation>
    <scope>NUCLEOTIDE SEQUENCE [LARGE SCALE GENOMIC DNA]</scope>
    <source>
        <strain evidence="7 8">WG14</strain>
    </source>
</reference>
<evidence type="ECO:0000259" key="6">
    <source>
        <dbReference type="SMART" id="SM00732"/>
    </source>
</evidence>
<dbReference type="PANTHER" id="PTHR33317">
    <property type="entry name" value="POLYNUCLEOTIDYL TRANSFERASE, RIBONUCLEASE H-LIKE SUPERFAMILY PROTEIN"/>
    <property type="match status" value="1"/>
</dbReference>
<accession>A0A1G6I7K8</accession>
<evidence type="ECO:0000256" key="1">
    <source>
        <dbReference type="ARBA" id="ARBA00022490"/>
    </source>
</evidence>
<dbReference type="EC" id="3.1.-.-" evidence="5"/>
<keyword evidence="1 5" id="KW-0963">Cytoplasm</keyword>
<dbReference type="GO" id="GO:0005829">
    <property type="term" value="C:cytosol"/>
    <property type="evidence" value="ECO:0007669"/>
    <property type="project" value="TreeGrafter"/>
</dbReference>
<dbReference type="Pfam" id="PF03652">
    <property type="entry name" value="RuvX"/>
    <property type="match status" value="1"/>
</dbReference>
<dbReference type="STRING" id="28234.SAMN04488588_0275"/>
<proteinExistence type="inferred from homology"/>
<evidence type="ECO:0000256" key="4">
    <source>
        <dbReference type="ARBA" id="ARBA00022801"/>
    </source>
</evidence>
<protein>
    <recommendedName>
        <fullName evidence="5">Putative pre-16S rRNA nuclease</fullName>
        <ecNumber evidence="5">3.1.-.-</ecNumber>
    </recommendedName>
</protein>
<dbReference type="Gene3D" id="3.30.420.140">
    <property type="entry name" value="YqgF/RNase H-like domain"/>
    <property type="match status" value="1"/>
</dbReference>
<dbReference type="InterPro" id="IPR037027">
    <property type="entry name" value="YqgF/RNaseH-like_dom_sf"/>
</dbReference>
<dbReference type="InterPro" id="IPR005227">
    <property type="entry name" value="YqgF"/>
</dbReference>
<dbReference type="NCBIfam" id="TIGR00250">
    <property type="entry name" value="RNAse_H_YqgF"/>
    <property type="match status" value="1"/>
</dbReference>
<name>A0A1G6I7K8_9BACT</name>
<evidence type="ECO:0000313" key="8">
    <source>
        <dbReference type="Proteomes" id="UP000199322"/>
    </source>
</evidence>
<dbReference type="AlphaFoldDB" id="A0A1G6I7K8"/>
<organism evidence="7 8">
    <name type="scientific">Geotoga petraea</name>
    <dbReference type="NCBI Taxonomy" id="28234"/>
    <lineage>
        <taxon>Bacteria</taxon>
        <taxon>Thermotogati</taxon>
        <taxon>Thermotogota</taxon>
        <taxon>Thermotogae</taxon>
        <taxon>Petrotogales</taxon>
        <taxon>Petrotogaceae</taxon>
        <taxon>Geotoga</taxon>
    </lineage>
</organism>
<comment type="subcellular location">
    <subcellularLocation>
        <location evidence="5">Cytoplasm</location>
    </subcellularLocation>
</comment>
<keyword evidence="3 5" id="KW-0540">Nuclease</keyword>
<dbReference type="SUPFAM" id="SSF53098">
    <property type="entry name" value="Ribonuclease H-like"/>
    <property type="match status" value="1"/>
</dbReference>
<dbReference type="PANTHER" id="PTHR33317:SF4">
    <property type="entry name" value="POLYNUCLEOTIDYL TRANSFERASE, RIBONUCLEASE H-LIKE SUPERFAMILY PROTEIN"/>
    <property type="match status" value="1"/>
</dbReference>
<dbReference type="EMBL" id="FMYV01000001">
    <property type="protein sequence ID" value="SDC02441.1"/>
    <property type="molecule type" value="Genomic_DNA"/>
</dbReference>
<keyword evidence="8" id="KW-1185">Reference proteome</keyword>
<dbReference type="SMART" id="SM00732">
    <property type="entry name" value="YqgFc"/>
    <property type="match status" value="1"/>
</dbReference>
<evidence type="ECO:0000313" key="7">
    <source>
        <dbReference type="EMBL" id="SDC02441.1"/>
    </source>
</evidence>